<organism evidence="1 2">
    <name type="scientific">Syntrophothermus lipocalidus (strain DSM 12680 / TGB-C1)</name>
    <dbReference type="NCBI Taxonomy" id="643648"/>
    <lineage>
        <taxon>Bacteria</taxon>
        <taxon>Bacillati</taxon>
        <taxon>Bacillota</taxon>
        <taxon>Clostridia</taxon>
        <taxon>Eubacteriales</taxon>
        <taxon>Syntrophomonadaceae</taxon>
        <taxon>Syntrophothermus</taxon>
    </lineage>
</organism>
<evidence type="ECO:0000313" key="1">
    <source>
        <dbReference type="EMBL" id="ADI02553.1"/>
    </source>
</evidence>
<sequence>MRDIWKEQRVIEKAVDMVFEYAKKPANPYNYLYHNPRAIHTPQYLAHWTQKWQNHHVYMTLVRAATVTGYEPVPSVLLLRNAKRDGYGGRAVRVGHLVFYLIRPEEMTPGLQRRYYKFKNMLMTDISRDMDKYYENKKKKTMADNVVVE</sequence>
<dbReference type="OrthoDB" id="1807699at2"/>
<reference evidence="2" key="1">
    <citation type="journal article" date="2010" name="Stand. Genomic Sci.">
        <title>Complete genome sequence of Syntrophothermus lipocalidus type strain (TGB-C1T).</title>
        <authorList>
            <consortium name="US DOE Joint Genome Institute (JGI-PGF)"/>
            <person name="Djao O."/>
            <person name="Zhang X."/>
            <person name="Lucas S."/>
            <person name="Lapidus A."/>
            <person name="Glavina Del Rio T."/>
            <person name="Nolan M."/>
            <person name="Tice H."/>
            <person name="Cheng J."/>
            <person name="Han C."/>
            <person name="Tapia R."/>
            <person name="Goodwin L."/>
            <person name="Pitluck S."/>
            <person name="Liolios K."/>
            <person name="Ivanova N."/>
            <person name="Mavromatis K."/>
            <person name="Mikhailova N."/>
            <person name="Ovchinnikova G."/>
            <person name="Pati A."/>
            <person name="Brambilla E."/>
            <person name="Chen A."/>
            <person name="Palaniappan K."/>
            <person name="Land M."/>
            <person name="Hauser L."/>
            <person name="Chang Y."/>
            <person name="Jeffries C."/>
            <person name="Rohde M."/>
            <person name="Sikorski J."/>
            <person name="Spring S."/>
            <person name="Goker M."/>
            <person name="Detter J."/>
            <person name="Woyke T."/>
            <person name="Bristow J."/>
            <person name="Eisen J."/>
            <person name="Markowitz V."/>
            <person name="Hugenholtz P."/>
            <person name="Kyrpides N."/>
            <person name="Klenk H."/>
        </authorList>
    </citation>
    <scope>NUCLEOTIDE SEQUENCE [LARGE SCALE GENOMIC DNA]</scope>
    <source>
        <strain evidence="2">DSM 12680 / TGB-C1</strain>
    </source>
</reference>
<proteinExistence type="predicted"/>
<accession>D7CPB8</accession>
<dbReference type="HOGENOM" id="CLU_1748750_0_0_9"/>
<dbReference type="eggNOG" id="ENOG5034BH3">
    <property type="taxonomic scope" value="Bacteria"/>
</dbReference>
<dbReference type="Proteomes" id="UP000000378">
    <property type="component" value="Chromosome"/>
</dbReference>
<dbReference type="KEGG" id="slp:Slip_1798"/>
<name>D7CPB8_SYNLT</name>
<dbReference type="STRING" id="643648.Slip_1798"/>
<keyword evidence="2" id="KW-1185">Reference proteome</keyword>
<reference evidence="1 2" key="2">
    <citation type="journal article" date="2010" name="Stand. Genomic Sci.">
        <title>Complete genome sequence of Syntrophothermus lipocalidus type strain (TGB-C1).</title>
        <authorList>
            <person name="Djao O.D."/>
            <person name="Zhang X."/>
            <person name="Lucas S."/>
            <person name="Lapidus A."/>
            <person name="Del Rio T.G."/>
            <person name="Nolan M."/>
            <person name="Tice H."/>
            <person name="Cheng J.F."/>
            <person name="Han C."/>
            <person name="Tapia R."/>
            <person name="Goodwin L."/>
            <person name="Pitluck S."/>
            <person name="Liolios K."/>
            <person name="Ivanova N."/>
            <person name="Mavromatis K."/>
            <person name="Mikhailova N."/>
            <person name="Ovchinnikova G."/>
            <person name="Pati A."/>
            <person name="Brambilla E."/>
            <person name="Chen A."/>
            <person name="Palaniappan K."/>
            <person name="Land M."/>
            <person name="Hauser L."/>
            <person name="Chang Y.J."/>
            <person name="Jeffries C.D."/>
            <person name="Rohde M."/>
            <person name="Sikorski J."/>
            <person name="Spring S."/>
            <person name="Goker M."/>
            <person name="Detter J.C."/>
            <person name="Woyke T."/>
            <person name="Bristow J."/>
            <person name="Eisen J.A."/>
            <person name="Markowitz V."/>
            <person name="Hugenholtz P."/>
            <person name="Kyrpides N.C."/>
            <person name="Klenk H.P."/>
        </authorList>
    </citation>
    <scope>NUCLEOTIDE SEQUENCE [LARGE SCALE GENOMIC DNA]</scope>
    <source>
        <strain evidence="2">DSM 12680 / TGB-C1</strain>
    </source>
</reference>
<protein>
    <submittedName>
        <fullName evidence="1">Uncharacterized protein</fullName>
    </submittedName>
</protein>
<dbReference type="EMBL" id="CP002048">
    <property type="protein sequence ID" value="ADI02553.1"/>
    <property type="molecule type" value="Genomic_DNA"/>
</dbReference>
<gene>
    <name evidence="1" type="ordered locus">Slip_1798</name>
</gene>
<evidence type="ECO:0000313" key="2">
    <source>
        <dbReference type="Proteomes" id="UP000000378"/>
    </source>
</evidence>
<dbReference type="RefSeq" id="WP_013175955.1">
    <property type="nucleotide sequence ID" value="NC_014220.1"/>
</dbReference>
<dbReference type="AlphaFoldDB" id="D7CPB8"/>